<dbReference type="CDD" id="cd16457">
    <property type="entry name" value="RING-H2_BRAP2"/>
    <property type="match status" value="1"/>
</dbReference>
<dbReference type="Gene3D" id="1.10.287.1490">
    <property type="match status" value="1"/>
</dbReference>
<evidence type="ECO:0000313" key="8">
    <source>
        <dbReference type="EMBL" id="CDH48397.1"/>
    </source>
</evidence>
<dbReference type="SUPFAM" id="SSF57850">
    <property type="entry name" value="RING/U-box"/>
    <property type="match status" value="2"/>
</dbReference>
<protein>
    <submittedName>
        <fullName evidence="8">Brca1-associated protein</fullName>
    </submittedName>
</protein>
<dbReference type="InterPro" id="IPR001607">
    <property type="entry name" value="Znf_UBP"/>
</dbReference>
<sequence length="619" mass="70531">MYHYHVRLVLVTLDSSHVPQHLFDPLPATLQCAKETHSFKHKLKTKLVRSHKSRGKPRVSGSRPNAPPTPIRSAKQSHPPHLTDYPDFRLGPISVESFRTNSSSTSTSNNIQEHCTTDCGYGILHVYRDTHDKQPLSNAAPHYVCVLAVPSFMQLDDLFHFIRDTHCEFRVIRDHAPNKYTVILKFNTSKEAQEFEQKYNGKQFNVSEPEICHIVFLEEAPILDAMVIDKKSLPLSLHDTLKHDQQRPDRHELPTCPVCLERMDDNTTGLRTIVCEHHYECYCLSKWGDTDCPTCKYSQKPVPEGSSGSKRSVLKPVTMNNEGDGDTNECFVCGATDSLWICMVCGHIGCGRYQDAHAYDHYMETKHIYALEIETQHVWDYVGDGYVHRLIQNTDGSLVELESSAATGSDDRRKRVTSQDKMEMVSQEYSQLLNSQLESQRMYYEEQVTHIESQISSLKAQKKSIHSDINNIKLDNENQQRRSDELDKELADVQREKAKLERRLETAKSKSGDIEKEWKEEKEMTDSLKRNNELLKKELDEQDQLVDTLNEHIQSLMKLLESPEDVANKQTIVDAALRTVGLVNKSTSTNQATSSSTATSSSSSRTPGSRKKGKKKVTR</sequence>
<keyword evidence="9" id="KW-1185">Reference proteome</keyword>
<evidence type="ECO:0000256" key="4">
    <source>
        <dbReference type="PROSITE-ProRule" id="PRU00502"/>
    </source>
</evidence>
<evidence type="ECO:0000256" key="2">
    <source>
        <dbReference type="ARBA" id="ARBA00022771"/>
    </source>
</evidence>
<dbReference type="GO" id="GO:0016567">
    <property type="term" value="P:protein ubiquitination"/>
    <property type="evidence" value="ECO:0007669"/>
    <property type="project" value="TreeGrafter"/>
</dbReference>
<evidence type="ECO:0000259" key="7">
    <source>
        <dbReference type="PROSITE" id="PS50271"/>
    </source>
</evidence>
<evidence type="ECO:0000313" key="9">
    <source>
        <dbReference type="Proteomes" id="UP000027586"/>
    </source>
</evidence>
<feature type="region of interest" description="Disordered" evidence="5">
    <location>
        <begin position="44"/>
        <end position="82"/>
    </location>
</feature>
<dbReference type="EMBL" id="CBTN010000001">
    <property type="protein sequence ID" value="CDH48397.1"/>
    <property type="molecule type" value="Genomic_DNA"/>
</dbReference>
<reference evidence="8" key="1">
    <citation type="submission" date="2013-08" db="EMBL/GenBank/DDBJ databases">
        <title>Gene expansion shapes genome architecture in the human pathogen Lichtheimia corymbifera: an evolutionary genomics analysis in the ancient terrestrial Mucorales (Mucoromycotina).</title>
        <authorList>
            <person name="Schwartze V.U."/>
            <person name="Winter S."/>
            <person name="Shelest E."/>
            <person name="Marcet-Houben M."/>
            <person name="Horn F."/>
            <person name="Wehner S."/>
            <person name="Hoffmann K."/>
            <person name="Riege K."/>
            <person name="Sammeth M."/>
            <person name="Nowrousian M."/>
            <person name="Valiante V."/>
            <person name="Linde J."/>
            <person name="Jacobsen I.D."/>
            <person name="Marz M."/>
            <person name="Brakhage A.A."/>
            <person name="Gabaldon T."/>
            <person name="Bocker S."/>
            <person name="Voigt K."/>
        </authorList>
    </citation>
    <scope>NUCLEOTIDE SEQUENCE [LARGE SCALE GENOMIC DNA]</scope>
    <source>
        <strain evidence="8">FSU 9682</strain>
    </source>
</reference>
<feature type="compositionally biased region" description="Low complexity" evidence="5">
    <location>
        <begin position="584"/>
        <end position="607"/>
    </location>
</feature>
<dbReference type="Proteomes" id="UP000027586">
    <property type="component" value="Unassembled WGS sequence"/>
</dbReference>
<dbReference type="AlphaFoldDB" id="A0A068RFJ1"/>
<keyword evidence="1" id="KW-0479">Metal-binding</keyword>
<dbReference type="InterPro" id="IPR013083">
    <property type="entry name" value="Znf_RING/FYVE/PHD"/>
</dbReference>
<dbReference type="SMART" id="SM00290">
    <property type="entry name" value="ZnF_UBP"/>
    <property type="match status" value="1"/>
</dbReference>
<feature type="compositionally biased region" description="Basic residues" evidence="5">
    <location>
        <begin position="44"/>
        <end position="57"/>
    </location>
</feature>
<dbReference type="Pfam" id="PF02148">
    <property type="entry name" value="zf-UBP"/>
    <property type="match status" value="1"/>
</dbReference>
<dbReference type="VEuPathDB" id="FungiDB:LCOR_00180.1"/>
<organism evidence="8 9">
    <name type="scientific">Lichtheimia corymbifera JMRC:FSU:9682</name>
    <dbReference type="NCBI Taxonomy" id="1263082"/>
    <lineage>
        <taxon>Eukaryota</taxon>
        <taxon>Fungi</taxon>
        <taxon>Fungi incertae sedis</taxon>
        <taxon>Mucoromycota</taxon>
        <taxon>Mucoromycotina</taxon>
        <taxon>Mucoromycetes</taxon>
        <taxon>Mucorales</taxon>
        <taxon>Lichtheimiaceae</taxon>
        <taxon>Lichtheimia</taxon>
    </lineage>
</organism>
<dbReference type="InterPro" id="IPR047243">
    <property type="entry name" value="RING-H2_BRAP2"/>
</dbReference>
<dbReference type="OrthoDB" id="273556at2759"/>
<dbReference type="GO" id="GO:0061630">
    <property type="term" value="F:ubiquitin protein ligase activity"/>
    <property type="evidence" value="ECO:0007669"/>
    <property type="project" value="TreeGrafter"/>
</dbReference>
<dbReference type="Gene3D" id="3.30.40.10">
    <property type="entry name" value="Zinc/RING finger domain, C3HC4 (zinc finger)"/>
    <property type="match status" value="2"/>
</dbReference>
<name>A0A068RFJ1_9FUNG</name>
<evidence type="ECO:0000256" key="3">
    <source>
        <dbReference type="ARBA" id="ARBA00022833"/>
    </source>
</evidence>
<dbReference type="InterPro" id="IPR011422">
    <property type="entry name" value="BRAP2/ETP1_RRM"/>
</dbReference>
<keyword evidence="3" id="KW-0862">Zinc</keyword>
<feature type="region of interest" description="Disordered" evidence="5">
    <location>
        <begin position="584"/>
        <end position="619"/>
    </location>
</feature>
<dbReference type="GO" id="GO:0005737">
    <property type="term" value="C:cytoplasm"/>
    <property type="evidence" value="ECO:0007669"/>
    <property type="project" value="TreeGrafter"/>
</dbReference>
<dbReference type="PANTHER" id="PTHR24007:SF7">
    <property type="entry name" value="BRCA1-ASSOCIATED PROTEIN"/>
    <property type="match status" value="1"/>
</dbReference>
<accession>A0A068RFJ1</accession>
<dbReference type="PROSITE" id="PS50271">
    <property type="entry name" value="ZF_UBP"/>
    <property type="match status" value="1"/>
</dbReference>
<evidence type="ECO:0000259" key="6">
    <source>
        <dbReference type="PROSITE" id="PS50089"/>
    </source>
</evidence>
<proteinExistence type="predicted"/>
<dbReference type="InterPro" id="IPR001841">
    <property type="entry name" value="Znf_RING"/>
</dbReference>
<feature type="domain" description="UBP-type" evidence="7">
    <location>
        <begin position="293"/>
        <end position="405"/>
    </location>
</feature>
<dbReference type="PROSITE" id="PS50089">
    <property type="entry name" value="ZF_RING_2"/>
    <property type="match status" value="1"/>
</dbReference>
<dbReference type="PANTHER" id="PTHR24007">
    <property type="entry name" value="BRCA1-ASSOCIATED PROTEIN"/>
    <property type="match status" value="1"/>
</dbReference>
<evidence type="ECO:0000256" key="5">
    <source>
        <dbReference type="SAM" id="MobiDB-lite"/>
    </source>
</evidence>
<dbReference type="Pfam" id="PF07576">
    <property type="entry name" value="BRAP2"/>
    <property type="match status" value="1"/>
</dbReference>
<evidence type="ECO:0000256" key="1">
    <source>
        <dbReference type="ARBA" id="ARBA00022723"/>
    </source>
</evidence>
<keyword evidence="2 4" id="KW-0863">Zinc-finger</keyword>
<gene>
    <name evidence="8" type="ORF">LCOR_00180.1</name>
</gene>
<feature type="domain" description="RING-type" evidence="6">
    <location>
        <begin position="256"/>
        <end position="296"/>
    </location>
</feature>
<feature type="region of interest" description="Disordered" evidence="5">
    <location>
        <begin position="503"/>
        <end position="526"/>
    </location>
</feature>
<dbReference type="STRING" id="1263082.A0A068RFJ1"/>
<feature type="compositionally biased region" description="Basic residues" evidence="5">
    <location>
        <begin position="608"/>
        <end position="619"/>
    </location>
</feature>
<dbReference type="GO" id="GO:0007265">
    <property type="term" value="P:Ras protein signal transduction"/>
    <property type="evidence" value="ECO:0007669"/>
    <property type="project" value="TreeGrafter"/>
</dbReference>
<comment type="caution">
    <text evidence="8">The sequence shown here is derived from an EMBL/GenBank/DDBJ whole genome shotgun (WGS) entry which is preliminary data.</text>
</comment>
<dbReference type="SMART" id="SM00184">
    <property type="entry name" value="RING"/>
    <property type="match status" value="1"/>
</dbReference>
<dbReference type="GO" id="GO:0008270">
    <property type="term" value="F:zinc ion binding"/>
    <property type="evidence" value="ECO:0007669"/>
    <property type="project" value="UniProtKB-KW"/>
</dbReference>